<dbReference type="Pfam" id="PF01668">
    <property type="entry name" value="SmpB"/>
    <property type="match status" value="1"/>
</dbReference>
<keyword evidence="2 3" id="KW-0694">RNA-binding</keyword>
<dbReference type="AlphaFoldDB" id="A0AAU7VNR6"/>
<dbReference type="NCBIfam" id="NF003843">
    <property type="entry name" value="PRK05422.1"/>
    <property type="match status" value="1"/>
</dbReference>
<dbReference type="GO" id="GO:0070930">
    <property type="term" value="P:trans-translation-dependent protein tagging"/>
    <property type="evidence" value="ECO:0007669"/>
    <property type="project" value="TreeGrafter"/>
</dbReference>
<keyword evidence="1 3" id="KW-0963">Cytoplasm</keyword>
<dbReference type="PANTHER" id="PTHR30308:SF2">
    <property type="entry name" value="SSRA-BINDING PROTEIN"/>
    <property type="match status" value="1"/>
</dbReference>
<dbReference type="EMBL" id="CP158367">
    <property type="protein sequence ID" value="XBX75496.1"/>
    <property type="molecule type" value="Genomic_DNA"/>
</dbReference>
<proteinExistence type="inferred from homology"/>
<dbReference type="GO" id="GO:0005829">
    <property type="term" value="C:cytosol"/>
    <property type="evidence" value="ECO:0007669"/>
    <property type="project" value="TreeGrafter"/>
</dbReference>
<evidence type="ECO:0000313" key="5">
    <source>
        <dbReference type="EMBL" id="XBX75496.1"/>
    </source>
</evidence>
<dbReference type="InterPro" id="IPR000037">
    <property type="entry name" value="SsrA-bd_prot"/>
</dbReference>
<dbReference type="GO" id="GO:0003723">
    <property type="term" value="F:RNA binding"/>
    <property type="evidence" value="ECO:0007669"/>
    <property type="project" value="UniProtKB-UniRule"/>
</dbReference>
<dbReference type="CDD" id="cd09294">
    <property type="entry name" value="SmpB"/>
    <property type="match status" value="1"/>
</dbReference>
<dbReference type="InterPro" id="IPR023620">
    <property type="entry name" value="SmpB"/>
</dbReference>
<dbReference type="PROSITE" id="PS01317">
    <property type="entry name" value="SSRP"/>
    <property type="match status" value="1"/>
</dbReference>
<dbReference type="GO" id="GO:0070929">
    <property type="term" value="P:trans-translation"/>
    <property type="evidence" value="ECO:0007669"/>
    <property type="project" value="UniProtKB-UniRule"/>
</dbReference>
<feature type="region of interest" description="Disordered" evidence="4">
    <location>
        <begin position="128"/>
        <end position="150"/>
    </location>
</feature>
<comment type="function">
    <text evidence="3">Required for rescue of stalled ribosomes mediated by trans-translation. Binds to transfer-messenger RNA (tmRNA), required for stable association of tmRNA with ribosomes. tmRNA and SmpB together mimic tRNA shape, replacing the anticodon stem-loop with SmpB. tmRNA is encoded by the ssrA gene; the 2 termini fold to resemble tRNA(Ala) and it encodes a 'tag peptide', a short internal open reading frame. During trans-translation Ala-aminoacylated tmRNA acts like a tRNA, entering the A-site of stalled ribosomes, displacing the stalled mRNA. The ribosome then switches to translate the ORF on the tmRNA; the nascent peptide is terminated with the 'tag peptide' encoded by the tmRNA and targeted for degradation. The ribosome is freed to recommence translation, which seems to be the essential function of trans-translation.</text>
</comment>
<gene>
    <name evidence="3 5" type="primary">smpB</name>
    <name evidence="5" type="ORF">PRVXT_000631</name>
</gene>
<dbReference type="InterPro" id="IPR020081">
    <property type="entry name" value="SsrA-bd_prot_CS"/>
</dbReference>
<dbReference type="HAMAP" id="MF_00023">
    <property type="entry name" value="SmpB"/>
    <property type="match status" value="1"/>
</dbReference>
<organism evidence="5">
    <name type="scientific">Proteinivorax tanatarense</name>
    <dbReference type="NCBI Taxonomy" id="1260629"/>
    <lineage>
        <taxon>Bacteria</taxon>
        <taxon>Bacillati</taxon>
        <taxon>Bacillota</taxon>
        <taxon>Clostridia</taxon>
        <taxon>Eubacteriales</taxon>
        <taxon>Proteinivoracaceae</taxon>
        <taxon>Proteinivorax</taxon>
    </lineage>
</organism>
<protein>
    <recommendedName>
        <fullName evidence="3">SsrA-binding protein</fullName>
    </recommendedName>
    <alternativeName>
        <fullName evidence="3">Small protein B</fullName>
    </alternativeName>
</protein>
<accession>A0AAU7VNR6</accession>
<sequence length="150" mass="17434">MKSIAVNKKARHEYFIEETYEAGIELKGTEVKSIRAGKVNLKDSFARVENNEVFVYGMHISPYEQGNRFNHEPTRQRKLLLHKEEIKKLIGATQQKGLSLIPTKLYFVRGLVKMKIALAKGKKLHDKRQDLAKKDAQRQIEKAFRERQKA</sequence>
<comment type="similarity">
    <text evidence="3">Belongs to the SmpB family.</text>
</comment>
<dbReference type="NCBIfam" id="TIGR00086">
    <property type="entry name" value="smpB"/>
    <property type="match status" value="1"/>
</dbReference>
<evidence type="ECO:0000256" key="1">
    <source>
        <dbReference type="ARBA" id="ARBA00022490"/>
    </source>
</evidence>
<dbReference type="RefSeq" id="WP_350344240.1">
    <property type="nucleotide sequence ID" value="NZ_CP158367.1"/>
</dbReference>
<evidence type="ECO:0000256" key="3">
    <source>
        <dbReference type="HAMAP-Rule" id="MF_00023"/>
    </source>
</evidence>
<reference evidence="5" key="1">
    <citation type="journal article" date="2013" name="Extremophiles">
        <title>Proteinivorax tanatarense gen. nov., sp. nov., an anaerobic, haloalkaliphilic, proteolytic bacterium isolated from a decaying algal bloom, and proposal of Proteinivoraceae fam. nov.</title>
        <authorList>
            <person name="Kevbrin V."/>
            <person name="Boltyanskaya Y."/>
            <person name="Zhilina T."/>
            <person name="Kolganova T."/>
            <person name="Lavrentjeva E."/>
            <person name="Kuznetsov B."/>
        </authorList>
    </citation>
    <scope>NUCLEOTIDE SEQUENCE</scope>
    <source>
        <strain evidence="5">Z-910T</strain>
    </source>
</reference>
<name>A0AAU7VNR6_9FIRM</name>
<comment type="subcellular location">
    <subcellularLocation>
        <location evidence="3">Cytoplasm</location>
    </subcellularLocation>
    <text evidence="3">The tmRNA-SmpB complex associates with stalled 70S ribosomes.</text>
</comment>
<evidence type="ECO:0000256" key="2">
    <source>
        <dbReference type="ARBA" id="ARBA00022884"/>
    </source>
</evidence>
<dbReference type="PANTHER" id="PTHR30308">
    <property type="entry name" value="TMRNA-BINDING COMPONENT OF TRANS-TRANSLATION TAGGING COMPLEX"/>
    <property type="match status" value="1"/>
</dbReference>
<reference evidence="5" key="2">
    <citation type="submission" date="2024-06" db="EMBL/GenBank/DDBJ databases">
        <authorList>
            <person name="Petrova K.O."/>
            <person name="Toshchakov S.V."/>
            <person name="Boltjanskaja Y.V."/>
            <person name="Kevbrin V."/>
        </authorList>
    </citation>
    <scope>NUCLEOTIDE SEQUENCE</scope>
    <source>
        <strain evidence="5">Z-910T</strain>
    </source>
</reference>
<evidence type="ECO:0000256" key="4">
    <source>
        <dbReference type="SAM" id="MobiDB-lite"/>
    </source>
</evidence>
<dbReference type="Gene3D" id="2.40.280.10">
    <property type="match status" value="1"/>
</dbReference>
<dbReference type="SUPFAM" id="SSF74982">
    <property type="entry name" value="Small protein B (SmpB)"/>
    <property type="match status" value="1"/>
</dbReference>